<sequence length="647" mass="72499">MGIQVGRRQLGAAPSEPAKKKTNNSLGAASLPREIGKAIRSESSRRHTDFVSQSAGGAGMAAGNMQIGTVPLDIDLEPMMEGMDYDADDRQLFNVYRDMYHFDPICGSYVDLFSTLPFSDVSFSGAKDSVLEPYYEVNERLSLTTSMPNITTDIQVTGAFVGSMIYNKDRKKFIDLMTHRYDNIDVTPLPFISQDPMFELRIPQYVKSAFAKEGKRIDALKKELGSGFVEKLMNDTTMELDPIGTIYIPRKTFSFGEGISVLRRVLPIWLIEKNLYRGTLIESGRRQRGILHAQLGDGDQWEPSQEEMDFMTDLLLSADSDPIGSIITTRLGVNISEFRQGGDFWKITDIWDQTAQFKMRAMGISEAFLSGEANYDSGAAGLTIFVEAMRAFRDHLTRKVYYEKVFPLISMMNGLAVQRNGKIIKKNNLMEGGLTEIMYKLNDGSKLFIPNVHWSKQLRPDVDQAMMENLRAMTELGVPVPLRAIAAAGGYNFDQILMDQDEDLAMRRKLMAYRKRMSEIDAEFAPPEPGAGGDGDSFSSVSSTSADRDLQRRRRHIAGIGLSSAVLGGEKRKLLNRDFGERSEIFELSKTGKKKHVFRQSVANSRANDQIWKAAKNYEANKTMPLDNGKVSFKPTPGELRAMSRLR</sequence>
<name>A0A384ZXR8_9CAUD</name>
<evidence type="ECO:0000256" key="1">
    <source>
        <dbReference type="SAM" id="MobiDB-lite"/>
    </source>
</evidence>
<feature type="region of interest" description="Disordered" evidence="1">
    <location>
        <begin position="38"/>
        <end position="57"/>
    </location>
</feature>
<feature type="compositionally biased region" description="Low complexity" evidence="1">
    <location>
        <begin position="536"/>
        <end position="545"/>
    </location>
</feature>
<feature type="region of interest" description="Disordered" evidence="1">
    <location>
        <begin position="1"/>
        <end position="33"/>
    </location>
</feature>
<proteinExistence type="predicted"/>
<evidence type="ECO:0000313" key="2">
    <source>
        <dbReference type="EMBL" id="AXG67050.1"/>
    </source>
</evidence>
<protein>
    <submittedName>
        <fullName evidence="2">Putative portal protein</fullName>
    </submittedName>
</protein>
<keyword evidence="3" id="KW-1185">Reference proteome</keyword>
<dbReference type="Proteomes" id="UP000262440">
    <property type="component" value="Segment"/>
</dbReference>
<dbReference type="EMBL" id="MH460463">
    <property type="protein sequence ID" value="AXG67050.1"/>
    <property type="molecule type" value="Genomic_DNA"/>
</dbReference>
<feature type="region of interest" description="Disordered" evidence="1">
    <location>
        <begin position="522"/>
        <end position="550"/>
    </location>
</feature>
<feature type="region of interest" description="Disordered" evidence="1">
    <location>
        <begin position="626"/>
        <end position="647"/>
    </location>
</feature>
<accession>A0A384ZXR8</accession>
<gene>
    <name evidence="2" type="ORF">AD1_006</name>
</gene>
<reference evidence="2 3" key="1">
    <citation type="journal article" date="2018" name="Front. Microbiol.">
        <title>Jumbo Bacteriophages Are Represented Within an Increasing Diversity of Environmental Viruses Infecting the Emerging Phytopathogen, Dickeya solani.</title>
        <authorList>
            <person name="Day A.W."/>
            <person name="Ahn J."/>
            <person name="Salmond G.P.C."/>
        </authorList>
    </citation>
    <scope>NUCLEOTIDE SEQUENCE [LARGE SCALE GENOMIC DNA]</scope>
</reference>
<feature type="compositionally biased region" description="Basic and acidic residues" evidence="1">
    <location>
        <begin position="38"/>
        <end position="49"/>
    </location>
</feature>
<evidence type="ECO:0000313" key="3">
    <source>
        <dbReference type="Proteomes" id="UP000262440"/>
    </source>
</evidence>
<organism evidence="2 3">
    <name type="scientific">Dickeya phage vB_DsoM_AD1</name>
    <dbReference type="NCBI Taxonomy" id="2283029"/>
    <lineage>
        <taxon>Viruses</taxon>
        <taxon>Duplodnaviria</taxon>
        <taxon>Heunggongvirae</taxon>
        <taxon>Uroviricota</taxon>
        <taxon>Caudoviricetes</taxon>
        <taxon>Alexandravirus</taxon>
        <taxon>Alexandravirus AD1</taxon>
    </lineage>
</organism>